<dbReference type="Pfam" id="PF13181">
    <property type="entry name" value="TPR_8"/>
    <property type="match status" value="1"/>
</dbReference>
<organism evidence="7 8">
    <name type="scientific">Fimbriimonas ginsengisoli Gsoil 348</name>
    <dbReference type="NCBI Taxonomy" id="661478"/>
    <lineage>
        <taxon>Bacteria</taxon>
        <taxon>Bacillati</taxon>
        <taxon>Armatimonadota</taxon>
        <taxon>Fimbriimonadia</taxon>
        <taxon>Fimbriimonadales</taxon>
        <taxon>Fimbriimonadaceae</taxon>
        <taxon>Fimbriimonas</taxon>
    </lineage>
</organism>
<dbReference type="AlphaFoldDB" id="A0A068NM33"/>
<evidence type="ECO:0000256" key="3">
    <source>
        <dbReference type="ARBA" id="ARBA00022737"/>
    </source>
</evidence>
<dbReference type="InterPro" id="IPR011990">
    <property type="entry name" value="TPR-like_helical_dom_sf"/>
</dbReference>
<dbReference type="HOGENOM" id="CLU_828327_0_0_0"/>
<gene>
    <name evidence="7" type="ORF">OP10G_0477</name>
</gene>
<comment type="subcellular location">
    <subcellularLocation>
        <location evidence="1">Cytoplasm</location>
    </subcellularLocation>
</comment>
<dbReference type="Proteomes" id="UP000027982">
    <property type="component" value="Chromosome"/>
</dbReference>
<dbReference type="KEGG" id="fgi:OP10G_0477"/>
<dbReference type="STRING" id="661478.OP10G_0477"/>
<dbReference type="PANTHER" id="PTHR46630:SF1">
    <property type="entry name" value="TETRATRICOPEPTIDE REPEAT PROTEIN 29"/>
    <property type="match status" value="1"/>
</dbReference>
<keyword evidence="8" id="KW-1185">Reference proteome</keyword>
<accession>A0A068NM33</accession>
<dbReference type="SMART" id="SM00028">
    <property type="entry name" value="TPR"/>
    <property type="match status" value="5"/>
</dbReference>
<name>A0A068NM33_FIMGI</name>
<evidence type="ECO:0000256" key="5">
    <source>
        <dbReference type="ARBA" id="ARBA00038253"/>
    </source>
</evidence>
<evidence type="ECO:0000256" key="2">
    <source>
        <dbReference type="ARBA" id="ARBA00022490"/>
    </source>
</evidence>
<dbReference type="EMBL" id="CP007139">
    <property type="protein sequence ID" value="AIE83845.1"/>
    <property type="molecule type" value="Genomic_DNA"/>
</dbReference>
<keyword evidence="2" id="KW-0963">Cytoplasm</keyword>
<dbReference type="GO" id="GO:0005737">
    <property type="term" value="C:cytoplasm"/>
    <property type="evidence" value="ECO:0007669"/>
    <property type="project" value="UniProtKB-SubCell"/>
</dbReference>
<evidence type="ECO:0000313" key="8">
    <source>
        <dbReference type="Proteomes" id="UP000027982"/>
    </source>
</evidence>
<comment type="similarity">
    <text evidence="5">Belongs to the Rap family.</text>
</comment>
<evidence type="ECO:0000313" key="7">
    <source>
        <dbReference type="EMBL" id="AIE83845.1"/>
    </source>
</evidence>
<dbReference type="Gene3D" id="1.25.40.10">
    <property type="entry name" value="Tetratricopeptide repeat domain"/>
    <property type="match status" value="2"/>
</dbReference>
<proteinExistence type="inferred from homology"/>
<sequence>MVEAVKHGSDNPPSVTERDALSPFLPRSAPSANESPDRIIERTREAIEAARAGGNPIAEAAASSDLCVMLREAGRLNEAIEAGYLALELSNRENAFSEKTQALLALSGCYLHIGNPRTAFSYLAEAESTARRYGSRDEIAEVLLSQSASFGRVRNPEKALEYALLVKGEFGNDLSDIRRSSMCNNIAASLNDLGRYAESLPYVDEGLASLTDPGQELSRAFLLGNKAVALSHAGEIDSVLAIVRQVEELAERHGRQILVAGLMEELGVSYFKLGHSEQARVCLERAKAVAESLSLKNIVRTVCKHLAQVYEELGLPEEAGRDAQDCLDYRRGVVK</sequence>
<keyword evidence="4" id="KW-0802">TPR repeat</keyword>
<dbReference type="PANTHER" id="PTHR46630">
    <property type="entry name" value="TETRATRICOPEPTIDE REPEAT PROTEIN 29"/>
    <property type="match status" value="1"/>
</dbReference>
<reference evidence="7 8" key="1">
    <citation type="journal article" date="2014" name="PLoS ONE">
        <title>The first complete genome sequence of the class fimbriimonadia in the phylum armatimonadetes.</title>
        <authorList>
            <person name="Hu Z.Y."/>
            <person name="Wang Y.Z."/>
            <person name="Im W.T."/>
            <person name="Wang S.Y."/>
            <person name="Zhao G.P."/>
            <person name="Zheng H.J."/>
            <person name="Quan Z.X."/>
        </authorList>
    </citation>
    <scope>NUCLEOTIDE SEQUENCE [LARGE SCALE GENOMIC DNA]</scope>
    <source>
        <strain evidence="7">Gsoil 348</strain>
    </source>
</reference>
<keyword evidence="3" id="KW-0677">Repeat</keyword>
<evidence type="ECO:0000256" key="1">
    <source>
        <dbReference type="ARBA" id="ARBA00004496"/>
    </source>
</evidence>
<evidence type="ECO:0000256" key="4">
    <source>
        <dbReference type="ARBA" id="ARBA00022803"/>
    </source>
</evidence>
<dbReference type="InterPro" id="IPR051476">
    <property type="entry name" value="Bac_ResReg_Asp_Phosphatase"/>
</dbReference>
<dbReference type="SUPFAM" id="SSF48452">
    <property type="entry name" value="TPR-like"/>
    <property type="match status" value="2"/>
</dbReference>
<dbReference type="eggNOG" id="COG0457">
    <property type="taxonomic scope" value="Bacteria"/>
</dbReference>
<dbReference type="OrthoDB" id="582340at2"/>
<evidence type="ECO:0008006" key="9">
    <source>
        <dbReference type="Google" id="ProtNLM"/>
    </source>
</evidence>
<dbReference type="Pfam" id="PF13374">
    <property type="entry name" value="TPR_10"/>
    <property type="match status" value="1"/>
</dbReference>
<dbReference type="InterPro" id="IPR019734">
    <property type="entry name" value="TPR_rpt"/>
</dbReference>
<evidence type="ECO:0000256" key="6">
    <source>
        <dbReference type="SAM" id="MobiDB-lite"/>
    </source>
</evidence>
<feature type="region of interest" description="Disordered" evidence="6">
    <location>
        <begin position="1"/>
        <end position="38"/>
    </location>
</feature>
<protein>
    <recommendedName>
        <fullName evidence="9">MalT-like TPR region domain-containing protein</fullName>
    </recommendedName>
</protein>